<dbReference type="InterPro" id="IPR038765">
    <property type="entry name" value="Papain-like_cys_pep_sf"/>
</dbReference>
<sequence>MLKKFATTTTLTAGLGAAAAVGLQHDNADAAEGNYSYSYSYNYGYNTNAQGNTNYNYNANSNQTYTYGQNTTSISTSTQSTGVTSAGNLYTPGQCTWYVYDKVGGEIGSTWGNANNWASSASAAGFTVDNNPEEGSILQSNAGPMGHVAYVESVNEDGSITVSEMNYDGGPFNISTRTISASEASSYNYIHV</sequence>
<reference evidence="2 7" key="4">
    <citation type="submission" date="2018-11" db="EMBL/GenBank/DDBJ databases">
        <authorList>
            <consortium name="Veterinary Laboratory Investigation and Response Network"/>
        </authorList>
    </citation>
    <scope>NUCLEOTIDE SEQUENCE [LARGE SCALE GENOMIC DNA]</scope>
    <source>
        <strain evidence="2 7">SPSE-18-VL-LA-PA-Ryan-0021</strain>
    </source>
</reference>
<dbReference type="RefSeq" id="WP_014613162.1">
    <property type="nucleotide sequence ID" value="NZ_AP019372.1"/>
</dbReference>
<evidence type="ECO:0000313" key="2">
    <source>
        <dbReference type="EMBL" id="EGQ4384093.1"/>
    </source>
</evidence>
<accession>A0A161WIA1</accession>
<dbReference type="Proteomes" id="UP000600220">
    <property type="component" value="Unassembled WGS sequence"/>
</dbReference>
<dbReference type="EMBL" id="AAXKXX010000002">
    <property type="protein sequence ID" value="EGQ4384093.1"/>
    <property type="molecule type" value="Genomic_DNA"/>
</dbReference>
<reference evidence="6" key="3">
    <citation type="journal article" date="2018" name="Vet. Microbiol.">
        <title>Molecular epidemiology of methicillin-resistant staphylococci amongst veterinary personnel, personnel-owned pets, patients and the hospital environment of two companion animal veterinary hospitals.</title>
        <authorList>
            <person name="Worthing K.A."/>
            <person name="Brown J."/>
            <person name="Gerber L."/>
            <person name="Abraham S."/>
            <person name="Trott D."/>
            <person name="Norris J.M."/>
        </authorList>
    </citation>
    <scope>NUCLEOTIDE SEQUENCE [LARGE SCALE GENOMIC DNA]</scope>
    <source>
        <strain evidence="6">ST496-2</strain>
    </source>
</reference>
<name>A0A161WIA1_STAPS</name>
<dbReference type="PROSITE" id="PS50911">
    <property type="entry name" value="CHAP"/>
    <property type="match status" value="1"/>
</dbReference>
<dbReference type="SUPFAM" id="SSF54001">
    <property type="entry name" value="Cysteine proteinases"/>
    <property type="match status" value="1"/>
</dbReference>
<evidence type="ECO:0000313" key="6">
    <source>
        <dbReference type="Proteomes" id="UP000256409"/>
    </source>
</evidence>
<evidence type="ECO:0000313" key="5">
    <source>
        <dbReference type="Proteomes" id="UP000246800"/>
    </source>
</evidence>
<dbReference type="GeneID" id="93823631"/>
<evidence type="ECO:0000313" key="4">
    <source>
        <dbReference type="EMBL" id="REA84207.1"/>
    </source>
</evidence>
<dbReference type="AlphaFoldDB" id="A0A161WIA1"/>
<evidence type="ECO:0000259" key="1">
    <source>
        <dbReference type="PROSITE" id="PS50911"/>
    </source>
</evidence>
<dbReference type="EMBL" id="QQPC01000003">
    <property type="protein sequence ID" value="REA84207.1"/>
    <property type="molecule type" value="Genomic_DNA"/>
</dbReference>
<gene>
    <name evidence="3" type="ORF">DD902_02595</name>
    <name evidence="4" type="ORF">DV961_00200</name>
    <name evidence="2" type="ORF">EGV54_03140</name>
</gene>
<dbReference type="OrthoDB" id="2389353at2"/>
<evidence type="ECO:0000313" key="3">
    <source>
        <dbReference type="EMBL" id="PWZ76613.1"/>
    </source>
</evidence>
<dbReference type="Gene3D" id="3.90.1720.10">
    <property type="entry name" value="endopeptidase domain like (from Nostoc punctiforme)"/>
    <property type="match status" value="1"/>
</dbReference>
<keyword evidence="7" id="KW-1185">Reference proteome</keyword>
<reference evidence="3 5" key="1">
    <citation type="journal article" date="2018" name="Vet. Microbiol.">
        <title>Clonal diversity and geographic distribution of methicillin-resistant Staphylococcus pseudintermedius from Australian animals: Discovery of novel sequence types.</title>
        <authorList>
            <person name="Worthing K.A."/>
            <person name="Abraham S."/>
            <person name="Coombs G.W."/>
            <person name="Pang S."/>
            <person name="Saputra S."/>
            <person name="Jordan D."/>
            <person name="Trott D.J."/>
            <person name="Norris J.M."/>
        </authorList>
    </citation>
    <scope>NUCLEOTIDE SEQUENCE [LARGE SCALE GENOMIC DNA]</scope>
    <source>
        <strain evidence="3 5">ST525 1</strain>
    </source>
</reference>
<dbReference type="OMA" id="YNYIHLN"/>
<comment type="caution">
    <text evidence="3">The sequence shown here is derived from an EMBL/GenBank/DDBJ whole genome shotgun (WGS) entry which is preliminary data.</text>
</comment>
<dbReference type="Proteomes" id="UP000246800">
    <property type="component" value="Unassembled WGS sequence"/>
</dbReference>
<protein>
    <submittedName>
        <fullName evidence="3">CHAP domain-containing protein</fullName>
    </submittedName>
</protein>
<reference evidence="4" key="2">
    <citation type="journal article" date="2018" name="Vet. Microbiol.">
        <title>Methicillin-resistant staphylococci amongst veterinary personnel, personnel-owned pets, patients and the hospital environment of two small animal veterinary hospitals.</title>
        <authorList>
            <person name="Worthing K.A."/>
            <person name="Brown J."/>
            <person name="Gerber L."/>
            <person name="Abraham S."/>
            <person name="Trott D."/>
            <person name="Norris J.M."/>
        </authorList>
    </citation>
    <scope>NUCLEOTIDE SEQUENCE</scope>
    <source>
        <strain evidence="4">ST496-2</strain>
    </source>
</reference>
<organism evidence="3 5">
    <name type="scientific">Staphylococcus pseudintermedius</name>
    <dbReference type="NCBI Taxonomy" id="283734"/>
    <lineage>
        <taxon>Bacteria</taxon>
        <taxon>Bacillati</taxon>
        <taxon>Bacillota</taxon>
        <taxon>Bacilli</taxon>
        <taxon>Bacillales</taxon>
        <taxon>Staphylococcaceae</taxon>
        <taxon>Staphylococcus</taxon>
        <taxon>Staphylococcus intermedius group</taxon>
    </lineage>
</organism>
<dbReference type="eggNOG" id="COG3942">
    <property type="taxonomic scope" value="Bacteria"/>
</dbReference>
<dbReference type="EMBL" id="QEIT01000011">
    <property type="protein sequence ID" value="PWZ76613.1"/>
    <property type="molecule type" value="Genomic_DNA"/>
</dbReference>
<evidence type="ECO:0000313" key="7">
    <source>
        <dbReference type="Proteomes" id="UP000600220"/>
    </source>
</evidence>
<dbReference type="Proteomes" id="UP000256409">
    <property type="component" value="Unassembled WGS sequence"/>
</dbReference>
<dbReference type="Pfam" id="PF05257">
    <property type="entry name" value="CHAP"/>
    <property type="match status" value="1"/>
</dbReference>
<proteinExistence type="predicted"/>
<dbReference type="InterPro" id="IPR007921">
    <property type="entry name" value="CHAP_dom"/>
</dbReference>
<feature type="domain" description="Peptidase C51" evidence="1">
    <location>
        <begin position="70"/>
        <end position="191"/>
    </location>
</feature>